<reference evidence="4" key="1">
    <citation type="journal article" date="2023" name="Mol. Biol. Evol.">
        <title>Third-Generation Sequencing Reveals the Adaptive Role of the Epigenome in Three Deep-Sea Polychaetes.</title>
        <authorList>
            <person name="Perez M."/>
            <person name="Aroh O."/>
            <person name="Sun Y."/>
            <person name="Lan Y."/>
            <person name="Juniper S.K."/>
            <person name="Young C.R."/>
            <person name="Angers B."/>
            <person name="Qian P.Y."/>
        </authorList>
    </citation>
    <scope>NUCLEOTIDE SEQUENCE</scope>
    <source>
        <strain evidence="4">R07B-5</strain>
    </source>
</reference>
<evidence type="ECO:0000313" key="5">
    <source>
        <dbReference type="Proteomes" id="UP001209878"/>
    </source>
</evidence>
<dbReference type="Pfam" id="PF05918">
    <property type="entry name" value="API5"/>
    <property type="match status" value="1"/>
</dbReference>
<dbReference type="Proteomes" id="UP001209878">
    <property type="component" value="Unassembled WGS sequence"/>
</dbReference>
<comment type="caution">
    <text evidence="4">The sequence shown here is derived from an EMBL/GenBank/DDBJ whole genome shotgun (WGS) entry which is preliminary data.</text>
</comment>
<accession>A0AAD9NXF0</accession>
<feature type="compositionally biased region" description="Basic residues" evidence="3">
    <location>
        <begin position="533"/>
        <end position="543"/>
    </location>
</feature>
<dbReference type="PANTHER" id="PTHR12758">
    <property type="entry name" value="APOPTOSIS INHIBITOR 5-RELATED"/>
    <property type="match status" value="1"/>
</dbReference>
<dbReference type="GO" id="GO:0003723">
    <property type="term" value="F:RNA binding"/>
    <property type="evidence" value="ECO:0007669"/>
    <property type="project" value="TreeGrafter"/>
</dbReference>
<keyword evidence="2" id="KW-0053">Apoptosis</keyword>
<dbReference type="PANTHER" id="PTHR12758:SF19">
    <property type="entry name" value="APOPTOSIS INHIBITOR 5"/>
    <property type="match status" value="1"/>
</dbReference>
<dbReference type="InterPro" id="IPR011989">
    <property type="entry name" value="ARM-like"/>
</dbReference>
<proteinExistence type="inferred from homology"/>
<dbReference type="GO" id="GO:0006915">
    <property type="term" value="P:apoptotic process"/>
    <property type="evidence" value="ECO:0007669"/>
    <property type="project" value="UniProtKB-KW"/>
</dbReference>
<dbReference type="InterPro" id="IPR016024">
    <property type="entry name" value="ARM-type_fold"/>
</dbReference>
<dbReference type="GO" id="GO:0005634">
    <property type="term" value="C:nucleus"/>
    <property type="evidence" value="ECO:0007669"/>
    <property type="project" value="TreeGrafter"/>
</dbReference>
<dbReference type="SUPFAM" id="SSF48371">
    <property type="entry name" value="ARM repeat"/>
    <property type="match status" value="1"/>
</dbReference>
<dbReference type="InterPro" id="IPR008383">
    <property type="entry name" value="API5"/>
</dbReference>
<name>A0AAD9NXF0_RIDPI</name>
<evidence type="ECO:0000256" key="1">
    <source>
        <dbReference type="ARBA" id="ARBA00009515"/>
    </source>
</evidence>
<feature type="compositionally biased region" description="Basic and acidic residues" evidence="3">
    <location>
        <begin position="493"/>
        <end position="503"/>
    </location>
</feature>
<dbReference type="Gene3D" id="1.25.10.10">
    <property type="entry name" value="Leucine-rich Repeat Variant"/>
    <property type="match status" value="1"/>
</dbReference>
<dbReference type="GO" id="GO:0043066">
    <property type="term" value="P:negative regulation of apoptotic process"/>
    <property type="evidence" value="ECO:0007669"/>
    <property type="project" value="TreeGrafter"/>
</dbReference>
<dbReference type="EMBL" id="JAODUO010000274">
    <property type="protein sequence ID" value="KAK2184259.1"/>
    <property type="molecule type" value="Genomic_DNA"/>
</dbReference>
<comment type="similarity">
    <text evidence="1">Belongs to the API5 family.</text>
</comment>
<protein>
    <recommendedName>
        <fullName evidence="6">Apoptosis inhibitor 5</fullName>
    </recommendedName>
</protein>
<dbReference type="AlphaFoldDB" id="A0AAD9NXF0"/>
<organism evidence="4 5">
    <name type="scientific">Ridgeia piscesae</name>
    <name type="common">Tubeworm</name>
    <dbReference type="NCBI Taxonomy" id="27915"/>
    <lineage>
        <taxon>Eukaryota</taxon>
        <taxon>Metazoa</taxon>
        <taxon>Spiralia</taxon>
        <taxon>Lophotrochozoa</taxon>
        <taxon>Annelida</taxon>
        <taxon>Polychaeta</taxon>
        <taxon>Sedentaria</taxon>
        <taxon>Canalipalpata</taxon>
        <taxon>Sabellida</taxon>
        <taxon>Siboglinidae</taxon>
        <taxon>Ridgeia</taxon>
    </lineage>
</organism>
<sequence length="543" mass="60659">MATVEQLYKNFGVLADAKEKAGEHTEEYVSILSAVKGGPNEKRLASQFIARFFRHFPDLAEQALNAQFDLCEDEDMHIRKQAMKDLPQLCKGCPEHVPRIANILTQLLQSEDLGEISLIQSGLLSLFRIDAKGTLQGLFSQILQDDIVDVARERAIQFMATKMKTLPEDMWTKDIEDYLIVECRKVLQDVTGEEFLMLMRVLSGLATMSTLQGRKQLVEIVCEQADLDAQFDVADSDSIERLLQCGKEAIPLFSKNVHSTKFLKYLCGNVLPVLGVISSPTGEDEGAGEGENGEAKTTLQLDVLKLFAEMSSFCGELDKSEHYTQIVFNTLLEYMPLPPATNDENAADMNGEQPKLQFSHVECLMFAFHQMARRCPQILTDDTHADRLKDFRLRLQYFARGVQVYIKQLKMSLQGKTGADLKTDESKIKVAALKITSNINTLIKDLFHNPPSYKAVVTLSWKPTLAAKTAQTLAPIPGQKRPGITPITFESDASSKKLSKTDRQVYSPPGGKYSDRAGTFPAGQRGGWGGQRGRGRGRGWRRW</sequence>
<gene>
    <name evidence="4" type="ORF">NP493_273g01038</name>
</gene>
<evidence type="ECO:0000313" key="4">
    <source>
        <dbReference type="EMBL" id="KAK2184259.1"/>
    </source>
</evidence>
<evidence type="ECO:0000256" key="3">
    <source>
        <dbReference type="SAM" id="MobiDB-lite"/>
    </source>
</evidence>
<keyword evidence="5" id="KW-1185">Reference proteome</keyword>
<feature type="region of interest" description="Disordered" evidence="3">
    <location>
        <begin position="473"/>
        <end position="543"/>
    </location>
</feature>
<evidence type="ECO:0008006" key="6">
    <source>
        <dbReference type="Google" id="ProtNLM"/>
    </source>
</evidence>
<evidence type="ECO:0000256" key="2">
    <source>
        <dbReference type="ARBA" id="ARBA00022703"/>
    </source>
</evidence>